<reference evidence="2" key="1">
    <citation type="submission" date="2022-11" db="UniProtKB">
        <authorList>
            <consortium name="WormBaseParasite"/>
        </authorList>
    </citation>
    <scope>IDENTIFICATION</scope>
</reference>
<evidence type="ECO:0000313" key="1">
    <source>
        <dbReference type="Proteomes" id="UP000887565"/>
    </source>
</evidence>
<dbReference type="WBParaSite" id="nRc.2.0.1.t00146-RA">
    <property type="protein sequence ID" value="nRc.2.0.1.t00146-RA"/>
    <property type="gene ID" value="nRc.2.0.1.g00146"/>
</dbReference>
<organism evidence="1 2">
    <name type="scientific">Romanomermis culicivorax</name>
    <name type="common">Nematode worm</name>
    <dbReference type="NCBI Taxonomy" id="13658"/>
    <lineage>
        <taxon>Eukaryota</taxon>
        <taxon>Metazoa</taxon>
        <taxon>Ecdysozoa</taxon>
        <taxon>Nematoda</taxon>
        <taxon>Enoplea</taxon>
        <taxon>Dorylaimia</taxon>
        <taxon>Mermithida</taxon>
        <taxon>Mermithoidea</taxon>
        <taxon>Mermithidae</taxon>
        <taxon>Romanomermis</taxon>
    </lineage>
</organism>
<dbReference type="Proteomes" id="UP000887565">
    <property type="component" value="Unplaced"/>
</dbReference>
<sequence>MAFLPSLLLPTTPNNASYVLTTLDDLAASGVEDSLLLIITTSCFFLLSPEITPFPGISTDGCDADSTVAFLVILFLNGFLEFVLECDVQMTTSDQSKSKGHATIKWMKSCINMSRTRNDNFVEIQTTRYFSVEIRQSSNVFF</sequence>
<evidence type="ECO:0000313" key="2">
    <source>
        <dbReference type="WBParaSite" id="nRc.2.0.1.t00146-RA"/>
    </source>
</evidence>
<proteinExistence type="predicted"/>
<dbReference type="AlphaFoldDB" id="A0A915HEW6"/>
<accession>A0A915HEW6</accession>
<name>A0A915HEW6_ROMCU</name>
<keyword evidence="1" id="KW-1185">Reference proteome</keyword>
<protein>
    <submittedName>
        <fullName evidence="2">Uncharacterized protein</fullName>
    </submittedName>
</protein>